<comment type="caution">
    <text evidence="2">The sequence shown here is derived from an EMBL/GenBank/DDBJ whole genome shotgun (WGS) entry which is preliminary data.</text>
</comment>
<name>A0A9P5Y2C3_9AGAR</name>
<sequence length="449" mass="48665">MPKASSRPSFATSSTDFALPPSSSSPVASTSSLTLDDSNILLQRFRRPSLLAPKASYISETRLHSPLASTFTIHSRRRGHNTILLEESESDRERMLTDSSSGSSENPTPPLKPFDNTQEESQGKTFVSKPPLTPPRRLSSTSMDVQDIQYSPLPGRRLSFPLKQPRILNLLAESRPEENEVKSEAAFQRLITSCSELPVQPRTPRVTTDRGRYPEEAGREELQREDTPSDDDEETEDVTFAFSATGSEPMNIYKTRTPAGSVNGDDLNMSISECSSLGAGAMDIDLPPGSPSVASTMIPTPKNHWRYTPPPTTSAVRSNKRKLDDRFDPYPSVSKRRAVSPSISYLRDVHTTLGSPIGGRNSRLPIAVPINIPGSSVSSAASSPTIGGSYPSFPRPVSISSSPTMRASMSLASPILRPVPRSGIGMRRGEEDEREVEGAGEAVNGLTLG</sequence>
<protein>
    <submittedName>
        <fullName evidence="2">Uncharacterized protein</fullName>
    </submittedName>
</protein>
<feature type="region of interest" description="Disordered" evidence="1">
    <location>
        <begin position="298"/>
        <end position="334"/>
    </location>
</feature>
<proteinExistence type="predicted"/>
<feature type="compositionally biased region" description="Low complexity" evidence="1">
    <location>
        <begin position="439"/>
        <end position="449"/>
    </location>
</feature>
<feature type="region of interest" description="Disordered" evidence="1">
    <location>
        <begin position="410"/>
        <end position="449"/>
    </location>
</feature>
<reference evidence="2" key="1">
    <citation type="submission" date="2020-11" db="EMBL/GenBank/DDBJ databases">
        <authorList>
            <consortium name="DOE Joint Genome Institute"/>
            <person name="Ahrendt S."/>
            <person name="Riley R."/>
            <person name="Andreopoulos W."/>
            <person name="Labutti K."/>
            <person name="Pangilinan J."/>
            <person name="Ruiz-Duenas F.J."/>
            <person name="Barrasa J.M."/>
            <person name="Sanchez-Garcia M."/>
            <person name="Camarero S."/>
            <person name="Miyauchi S."/>
            <person name="Serrano A."/>
            <person name="Linde D."/>
            <person name="Babiker R."/>
            <person name="Drula E."/>
            <person name="Ayuso-Fernandez I."/>
            <person name="Pacheco R."/>
            <person name="Padilla G."/>
            <person name="Ferreira P."/>
            <person name="Barriuso J."/>
            <person name="Kellner H."/>
            <person name="Castanera R."/>
            <person name="Alfaro M."/>
            <person name="Ramirez L."/>
            <person name="Pisabarro A.G."/>
            <person name="Kuo A."/>
            <person name="Tritt A."/>
            <person name="Lipzen A."/>
            <person name="He G."/>
            <person name="Yan M."/>
            <person name="Ng V."/>
            <person name="Cullen D."/>
            <person name="Martin F."/>
            <person name="Rosso M.-N."/>
            <person name="Henrissat B."/>
            <person name="Hibbett D."/>
            <person name="Martinez A.T."/>
            <person name="Grigoriev I.V."/>
        </authorList>
    </citation>
    <scope>NUCLEOTIDE SEQUENCE</scope>
    <source>
        <strain evidence="2">CBS 247.69</strain>
    </source>
</reference>
<feature type="compositionally biased region" description="Polar residues" evidence="1">
    <location>
        <begin position="1"/>
        <end position="16"/>
    </location>
</feature>
<accession>A0A9P5Y2C3</accession>
<evidence type="ECO:0000256" key="1">
    <source>
        <dbReference type="SAM" id="MobiDB-lite"/>
    </source>
</evidence>
<organism evidence="2 3">
    <name type="scientific">Collybia nuda</name>
    <dbReference type="NCBI Taxonomy" id="64659"/>
    <lineage>
        <taxon>Eukaryota</taxon>
        <taxon>Fungi</taxon>
        <taxon>Dikarya</taxon>
        <taxon>Basidiomycota</taxon>
        <taxon>Agaricomycotina</taxon>
        <taxon>Agaricomycetes</taxon>
        <taxon>Agaricomycetidae</taxon>
        <taxon>Agaricales</taxon>
        <taxon>Tricholomatineae</taxon>
        <taxon>Clitocybaceae</taxon>
        <taxon>Collybia</taxon>
    </lineage>
</organism>
<evidence type="ECO:0000313" key="2">
    <source>
        <dbReference type="EMBL" id="KAF9460121.1"/>
    </source>
</evidence>
<dbReference type="Proteomes" id="UP000807353">
    <property type="component" value="Unassembled WGS sequence"/>
</dbReference>
<keyword evidence="3" id="KW-1185">Reference proteome</keyword>
<evidence type="ECO:0000313" key="3">
    <source>
        <dbReference type="Proteomes" id="UP000807353"/>
    </source>
</evidence>
<feature type="region of interest" description="Disordered" evidence="1">
    <location>
        <begin position="80"/>
        <end position="145"/>
    </location>
</feature>
<dbReference type="EMBL" id="MU150304">
    <property type="protein sequence ID" value="KAF9460121.1"/>
    <property type="molecule type" value="Genomic_DNA"/>
</dbReference>
<feature type="compositionally biased region" description="Polar residues" evidence="1">
    <location>
        <begin position="115"/>
        <end position="125"/>
    </location>
</feature>
<dbReference type="AlphaFoldDB" id="A0A9P5Y2C3"/>
<feature type="compositionally biased region" description="Basic and acidic residues" evidence="1">
    <location>
        <begin position="207"/>
        <end position="227"/>
    </location>
</feature>
<feature type="compositionally biased region" description="Low complexity" evidence="1">
    <location>
        <begin position="18"/>
        <end position="33"/>
    </location>
</feature>
<gene>
    <name evidence="2" type="ORF">BDZ94DRAFT_1378359</name>
</gene>
<feature type="region of interest" description="Disordered" evidence="1">
    <location>
        <begin position="200"/>
        <end position="235"/>
    </location>
</feature>
<dbReference type="OrthoDB" id="5396103at2759"/>
<feature type="region of interest" description="Disordered" evidence="1">
    <location>
        <begin position="1"/>
        <end position="33"/>
    </location>
</feature>
<feature type="compositionally biased region" description="Polar residues" evidence="1">
    <location>
        <begin position="97"/>
        <end position="106"/>
    </location>
</feature>